<comment type="caution">
    <text evidence="1">The sequence shown here is derived from an EMBL/GenBank/DDBJ whole genome shotgun (WGS) entry which is preliminary data.</text>
</comment>
<dbReference type="Proteomes" id="UP001064048">
    <property type="component" value="Chromosome 28"/>
</dbReference>
<accession>A0ACC0KA43</accession>
<gene>
    <name evidence="1" type="ORF">MSG28_015417</name>
</gene>
<proteinExistence type="predicted"/>
<reference evidence="1 2" key="1">
    <citation type="journal article" date="2022" name="Genome Biol. Evol.">
        <title>The Spruce Budworm Genome: Reconstructing the Evolutionary History of Antifreeze Proteins.</title>
        <authorList>
            <person name="Beliveau C."/>
            <person name="Gagne P."/>
            <person name="Picq S."/>
            <person name="Vernygora O."/>
            <person name="Keeling C.I."/>
            <person name="Pinkney K."/>
            <person name="Doucet D."/>
            <person name="Wen F."/>
            <person name="Johnston J.S."/>
            <person name="Maaroufi H."/>
            <person name="Boyle B."/>
            <person name="Laroche J."/>
            <person name="Dewar K."/>
            <person name="Juretic N."/>
            <person name="Blackburn G."/>
            <person name="Nisole A."/>
            <person name="Brunet B."/>
            <person name="Brandao M."/>
            <person name="Lumley L."/>
            <person name="Duan J."/>
            <person name="Quan G."/>
            <person name="Lucarotti C.J."/>
            <person name="Roe A.D."/>
            <person name="Sperling F.A.H."/>
            <person name="Levesque R.C."/>
            <person name="Cusson M."/>
        </authorList>
    </citation>
    <scope>NUCLEOTIDE SEQUENCE [LARGE SCALE GENOMIC DNA]</scope>
    <source>
        <strain evidence="1">Glfc:IPQL:Cfum</strain>
    </source>
</reference>
<organism evidence="1 2">
    <name type="scientific">Choristoneura fumiferana</name>
    <name type="common">Spruce budworm moth</name>
    <name type="synonym">Archips fumiferana</name>
    <dbReference type="NCBI Taxonomy" id="7141"/>
    <lineage>
        <taxon>Eukaryota</taxon>
        <taxon>Metazoa</taxon>
        <taxon>Ecdysozoa</taxon>
        <taxon>Arthropoda</taxon>
        <taxon>Hexapoda</taxon>
        <taxon>Insecta</taxon>
        <taxon>Pterygota</taxon>
        <taxon>Neoptera</taxon>
        <taxon>Endopterygota</taxon>
        <taxon>Lepidoptera</taxon>
        <taxon>Glossata</taxon>
        <taxon>Ditrysia</taxon>
        <taxon>Tortricoidea</taxon>
        <taxon>Tortricidae</taxon>
        <taxon>Tortricinae</taxon>
        <taxon>Choristoneura</taxon>
    </lineage>
</organism>
<name>A0ACC0KA43_CHOFU</name>
<evidence type="ECO:0000313" key="2">
    <source>
        <dbReference type="Proteomes" id="UP001064048"/>
    </source>
</evidence>
<keyword evidence="2" id="KW-1185">Reference proteome</keyword>
<dbReference type="EMBL" id="CM046128">
    <property type="protein sequence ID" value="KAI8433376.1"/>
    <property type="molecule type" value="Genomic_DNA"/>
</dbReference>
<protein>
    <submittedName>
        <fullName evidence="1">Uncharacterized protein</fullName>
    </submittedName>
</protein>
<evidence type="ECO:0000313" key="1">
    <source>
        <dbReference type="EMBL" id="KAI8433376.1"/>
    </source>
</evidence>
<sequence length="717" mass="83295">MEDFRSKNNTRRLYVVEKVKSTPKFMKSAAASVIQSVYRKFMEIQRQHVRENKLKIKLGLMPDPWRTRLDLDEENRKFYQMRRRINERARAAYMKELEKENTKLLIMKKDEQIEDISEHIRTWFKEWYRGYGFFPEYPYDVEGGTIMVIRGDFPTIEEKLEADELEANTTKGKTKDMIKAEKKQAKIDAKLKAEAEKEAKKKEAEAEFKMKCNPFNDLGYKVQKSEHMDSLAEALQMYSASWSIYDKFPPNESGEVIYGFMKSLLTEDLMCQMHQDCRVIVDELMRLELKLLITAHQAMYKLMGMKYPKIKPRKKPKLPPVPKPLIMDETMMQNLEEVFDLEIITKPTGKIKDIIGDSNYAAYDLNIQDPNAKFPPPGFGDVRRRLTLSCVFASGMEPKAVRNKAVLLLGPVRHGKSFMVDCVAGELNAVKIDISPEVFSAVVEKPQKILTQVFVAARVFQPCVIYFRDIERVFQTKVPPEQKHLNAKAVKTALVKCVKSVSADDKIIFIATCSNPFGFPAGPMVSMFDETILVPRTDYNSLQLFFYHNLQSIRSMERDFTVQAIAQLLQGYAFGAVIETYDKVMTPERIANCPVIKDERKRFERKAKVTQRAMERSMLRASLRDRIRNDDIRSRSKVTDIARRIAKLEWQWAGHIARRTDGRWGQKILEWPVGRPPTRWSDDLVKIAGSRWMRKAQDRSEWRALGEAYVQQWTSFG</sequence>